<dbReference type="NCBIfam" id="NF041002">
    <property type="entry name" value="pilin_ComGF"/>
    <property type="match status" value="1"/>
</dbReference>
<sequence>MIGLLVSIMRSGNIACNNERGFTLIEAILSMLMLSIIMMILPLIFHTFSALDRSINVEDDFEWNLFLIQFRKEVEDADKLWIYSNRIFIDKNNRSIYYEQYGQSIRRRVNNAGHEIVLQQLRKATFVEQEERLVLTVEFVNGTSEEARFSIPLMKEEVRY</sequence>
<keyword evidence="3" id="KW-0472">Membrane</keyword>
<keyword evidence="2" id="KW-0178">Competence</keyword>
<feature type="transmembrane region" description="Helical" evidence="3">
    <location>
        <begin position="21"/>
        <end position="45"/>
    </location>
</feature>
<dbReference type="InterPro" id="IPR012902">
    <property type="entry name" value="N_methyl_site"/>
</dbReference>
<dbReference type="Proteomes" id="UP000249134">
    <property type="component" value="Chromosome 1"/>
</dbReference>
<name>A0A2X4WEN7_LEDLE</name>
<keyword evidence="5" id="KW-1185">Reference proteome</keyword>
<comment type="subcellular location">
    <subcellularLocation>
        <location evidence="1">Cell surface</location>
    </subcellularLocation>
</comment>
<protein>
    <submittedName>
        <fullName evidence="4">IV_pilin_GFxxxE: prepilin-type N-term protein</fullName>
    </submittedName>
</protein>
<evidence type="ECO:0000256" key="3">
    <source>
        <dbReference type="SAM" id="Phobius"/>
    </source>
</evidence>
<dbReference type="InterPro" id="IPR016977">
    <property type="entry name" value="ComGF"/>
</dbReference>
<reference evidence="4 5" key="1">
    <citation type="submission" date="2018-06" db="EMBL/GenBank/DDBJ databases">
        <authorList>
            <consortium name="Pathogen Informatics"/>
            <person name="Doyle S."/>
        </authorList>
    </citation>
    <scope>NUCLEOTIDE SEQUENCE [LARGE SCALE GENOMIC DNA]</scope>
    <source>
        <strain evidence="4 5">NCTC4824</strain>
    </source>
</reference>
<dbReference type="STRING" id="1348624.GCA_001591545_00810"/>
<dbReference type="Pfam" id="PF15980">
    <property type="entry name" value="ComGF"/>
    <property type="match status" value="1"/>
</dbReference>
<organism evidence="4 5">
    <name type="scientific">Lederbergia lenta</name>
    <name type="common">Bacillus lentus</name>
    <dbReference type="NCBI Taxonomy" id="1467"/>
    <lineage>
        <taxon>Bacteria</taxon>
        <taxon>Bacillati</taxon>
        <taxon>Bacillota</taxon>
        <taxon>Bacilli</taxon>
        <taxon>Bacillales</taxon>
        <taxon>Bacillaceae</taxon>
        <taxon>Lederbergia</taxon>
    </lineage>
</organism>
<dbReference type="Pfam" id="PF07963">
    <property type="entry name" value="N_methyl"/>
    <property type="match status" value="1"/>
</dbReference>
<evidence type="ECO:0000313" key="4">
    <source>
        <dbReference type="EMBL" id="SQI56090.1"/>
    </source>
</evidence>
<gene>
    <name evidence="4" type="ORF">NCTC4824_01731</name>
</gene>
<accession>A0A2X4WEN7</accession>
<dbReference type="KEGG" id="blen:NCTC4824_01731"/>
<dbReference type="GO" id="GO:0009986">
    <property type="term" value="C:cell surface"/>
    <property type="evidence" value="ECO:0007669"/>
    <property type="project" value="UniProtKB-SubCell"/>
</dbReference>
<proteinExistence type="predicted"/>
<keyword evidence="3" id="KW-1133">Transmembrane helix</keyword>
<dbReference type="RefSeq" id="WP_145981925.1">
    <property type="nucleotide sequence ID" value="NZ_CBCSGM010000001.1"/>
</dbReference>
<dbReference type="EMBL" id="LS483476">
    <property type="protein sequence ID" value="SQI56090.1"/>
    <property type="molecule type" value="Genomic_DNA"/>
</dbReference>
<dbReference type="PROSITE" id="PS00409">
    <property type="entry name" value="PROKAR_NTER_METHYL"/>
    <property type="match status" value="1"/>
</dbReference>
<dbReference type="GO" id="GO:0030420">
    <property type="term" value="P:establishment of competence for transformation"/>
    <property type="evidence" value="ECO:0007669"/>
    <property type="project" value="UniProtKB-KW"/>
</dbReference>
<evidence type="ECO:0000256" key="1">
    <source>
        <dbReference type="ARBA" id="ARBA00004241"/>
    </source>
</evidence>
<dbReference type="AlphaFoldDB" id="A0A2X4WEN7"/>
<evidence type="ECO:0000256" key="2">
    <source>
        <dbReference type="ARBA" id="ARBA00023287"/>
    </source>
</evidence>
<evidence type="ECO:0000313" key="5">
    <source>
        <dbReference type="Proteomes" id="UP000249134"/>
    </source>
</evidence>
<keyword evidence="3" id="KW-0812">Transmembrane</keyword>